<gene>
    <name evidence="1" type="ORF">DFP98_12323</name>
</gene>
<organism evidence="1 2">
    <name type="scientific">Cohnella phaseoli</name>
    <dbReference type="NCBI Taxonomy" id="456490"/>
    <lineage>
        <taxon>Bacteria</taxon>
        <taxon>Bacillati</taxon>
        <taxon>Bacillota</taxon>
        <taxon>Bacilli</taxon>
        <taxon>Bacillales</taxon>
        <taxon>Paenibacillaceae</taxon>
        <taxon>Cohnella</taxon>
    </lineage>
</organism>
<keyword evidence="2" id="KW-1185">Reference proteome</keyword>
<dbReference type="EMBL" id="QRDZ01000023">
    <property type="protein sequence ID" value="RED64351.1"/>
    <property type="molecule type" value="Genomic_DNA"/>
</dbReference>
<name>A0A3D9IRC9_9BACL</name>
<proteinExistence type="predicted"/>
<evidence type="ECO:0000313" key="1">
    <source>
        <dbReference type="EMBL" id="RED64351.1"/>
    </source>
</evidence>
<dbReference type="RefSeq" id="WP_181917927.1">
    <property type="nucleotide sequence ID" value="NZ_QRDZ01000023.1"/>
</dbReference>
<evidence type="ECO:0000313" key="2">
    <source>
        <dbReference type="Proteomes" id="UP000256977"/>
    </source>
</evidence>
<protein>
    <submittedName>
        <fullName evidence="1">Uncharacterized protein</fullName>
    </submittedName>
</protein>
<dbReference type="AlphaFoldDB" id="A0A3D9IRC9"/>
<comment type="caution">
    <text evidence="1">The sequence shown here is derived from an EMBL/GenBank/DDBJ whole genome shotgun (WGS) entry which is preliminary data.</text>
</comment>
<accession>A0A3D9IRC9</accession>
<sequence>MANAVTGETGKTNNSLVLVKLLLGLIFAELNETVVTTAMPTIIVDRKSLFSP</sequence>
<reference evidence="1 2" key="1">
    <citation type="submission" date="2018-07" db="EMBL/GenBank/DDBJ databases">
        <title>Genomic Encyclopedia of Type Strains, Phase III (KMG-III): the genomes of soil and plant-associated and newly described type strains.</title>
        <authorList>
            <person name="Whitman W."/>
        </authorList>
    </citation>
    <scope>NUCLEOTIDE SEQUENCE [LARGE SCALE GENOMIC DNA]</scope>
    <source>
        <strain evidence="1 2">CECT 7287</strain>
    </source>
</reference>
<dbReference type="Proteomes" id="UP000256977">
    <property type="component" value="Unassembled WGS sequence"/>
</dbReference>